<dbReference type="PANTHER" id="PTHR22891">
    <property type="entry name" value="EUKARYOTIC TRANSLATION INITIATION FACTOR 2C"/>
    <property type="match status" value="1"/>
</dbReference>
<evidence type="ECO:0008006" key="6">
    <source>
        <dbReference type="Google" id="ProtNLM"/>
    </source>
</evidence>
<accession>A0A9P1IC60</accession>
<organism evidence="4 5">
    <name type="scientific">Caenorhabditis angaria</name>
    <dbReference type="NCBI Taxonomy" id="860376"/>
    <lineage>
        <taxon>Eukaryota</taxon>
        <taxon>Metazoa</taxon>
        <taxon>Ecdysozoa</taxon>
        <taxon>Nematoda</taxon>
        <taxon>Chromadorea</taxon>
        <taxon>Rhabditida</taxon>
        <taxon>Rhabditina</taxon>
        <taxon>Rhabditomorpha</taxon>
        <taxon>Rhabditoidea</taxon>
        <taxon>Rhabditidae</taxon>
        <taxon>Peloderinae</taxon>
        <taxon>Caenorhabditis</taxon>
    </lineage>
</organism>
<dbReference type="SMART" id="SM00949">
    <property type="entry name" value="PAZ"/>
    <property type="match status" value="1"/>
</dbReference>
<dbReference type="PROSITE" id="PS50821">
    <property type="entry name" value="PAZ"/>
    <property type="match status" value="1"/>
</dbReference>
<dbReference type="GO" id="GO:0003723">
    <property type="term" value="F:RNA binding"/>
    <property type="evidence" value="ECO:0007669"/>
    <property type="project" value="InterPro"/>
</dbReference>
<dbReference type="Gene3D" id="3.40.50.2300">
    <property type="match status" value="1"/>
</dbReference>
<evidence type="ECO:0000313" key="5">
    <source>
        <dbReference type="Proteomes" id="UP001152747"/>
    </source>
</evidence>
<dbReference type="PROSITE" id="PS50822">
    <property type="entry name" value="PIWI"/>
    <property type="match status" value="1"/>
</dbReference>
<dbReference type="Gene3D" id="2.170.260.10">
    <property type="entry name" value="paz domain"/>
    <property type="match status" value="1"/>
</dbReference>
<dbReference type="Gene3D" id="3.30.420.10">
    <property type="entry name" value="Ribonuclease H-like superfamily/Ribonuclease H"/>
    <property type="match status" value="1"/>
</dbReference>
<dbReference type="InterPro" id="IPR003165">
    <property type="entry name" value="Piwi"/>
</dbReference>
<reference evidence="4" key="1">
    <citation type="submission" date="2022-11" db="EMBL/GenBank/DDBJ databases">
        <authorList>
            <person name="Kikuchi T."/>
        </authorList>
    </citation>
    <scope>NUCLEOTIDE SEQUENCE</scope>
    <source>
        <strain evidence="4">PS1010</strain>
    </source>
</reference>
<dbReference type="SUPFAM" id="SSF53098">
    <property type="entry name" value="Ribonuclease H-like"/>
    <property type="match status" value="1"/>
</dbReference>
<dbReference type="OrthoDB" id="9981668at2759"/>
<evidence type="ECO:0000259" key="3">
    <source>
        <dbReference type="PROSITE" id="PS50822"/>
    </source>
</evidence>
<dbReference type="SUPFAM" id="SSF101690">
    <property type="entry name" value="PAZ domain"/>
    <property type="match status" value="1"/>
</dbReference>
<dbReference type="InterPro" id="IPR012337">
    <property type="entry name" value="RNaseH-like_sf"/>
</dbReference>
<dbReference type="Proteomes" id="UP001152747">
    <property type="component" value="Unassembled WGS sequence"/>
</dbReference>
<comment type="caution">
    <text evidence="4">The sequence shown here is derived from an EMBL/GenBank/DDBJ whole genome shotgun (WGS) entry which is preliminary data.</text>
</comment>
<dbReference type="InterPro" id="IPR003100">
    <property type="entry name" value="PAZ_dom"/>
</dbReference>
<dbReference type="InterPro" id="IPR057272">
    <property type="entry name" value="Piwi_nem"/>
</dbReference>
<keyword evidence="5" id="KW-1185">Reference proteome</keyword>
<feature type="domain" description="Piwi" evidence="3">
    <location>
        <begin position="541"/>
        <end position="849"/>
    </location>
</feature>
<dbReference type="InterPro" id="IPR036397">
    <property type="entry name" value="RNaseH_sf"/>
</dbReference>
<evidence type="ECO:0000313" key="4">
    <source>
        <dbReference type="EMBL" id="CAI5442035.1"/>
    </source>
</evidence>
<comment type="similarity">
    <text evidence="1">Belongs to the argonaute family.</text>
</comment>
<dbReference type="InterPro" id="IPR036085">
    <property type="entry name" value="PAZ_dom_sf"/>
</dbReference>
<dbReference type="CDD" id="cd02846">
    <property type="entry name" value="PAZ_argonaute_like"/>
    <property type="match status" value="1"/>
</dbReference>
<gene>
    <name evidence="4" type="ORF">CAMP_LOCUS4672</name>
</gene>
<dbReference type="Pfam" id="PF02170">
    <property type="entry name" value="PAZ"/>
    <property type="match status" value="1"/>
</dbReference>
<dbReference type="EMBL" id="CANHGI010000002">
    <property type="protein sequence ID" value="CAI5442035.1"/>
    <property type="molecule type" value="Genomic_DNA"/>
</dbReference>
<proteinExistence type="inferred from homology"/>
<dbReference type="CDD" id="cd02826">
    <property type="entry name" value="Piwi-like"/>
    <property type="match status" value="1"/>
</dbReference>
<name>A0A9P1IC60_9PELO</name>
<dbReference type="AlphaFoldDB" id="A0A9P1IC60"/>
<sequence>MVLDVPIEKATIGVAGPPKLPPGNLGQAKSVKTNLKKIFLEKNVVIYKYDVEIDLIYEKKNGEEGRKSLTKGPKNDCDSQQREKRANEALKNCFNKNVSSLSELNLFYDSNASLYSTRQLNNMIENLAPSVVVPNDKECKSVEVKITKVADSHQVTTNDVAKTINPVFGKADVTLLEALNALITGTCVKDDQMITYKGTHFALDPGSFGFSYHDLPDLDGSQYSGVGLSKAVKSLEGPAKGQVQLHCVTEVKKSAFHADNENLIDKCKALISTRSESFNKNMSSMDPSARFLKEKLKGLAVRLDYGPNKGLGPDSKSIVIGGFGPSASEATFLHDGKKTSVLQYFKDHFKIKLEYPNLFTIYDAKKKGIYFPVEVLRVGENQRVTIQQQTSSGQQAMVKASAVLPSKRLQQTAMLTECAGIKNSNPALKAVGLTVDPNPVVVEGRVLPTPAIIAGEQRPLNVIDNCKWNVSKYKKAASLPEKWTFYAISAGVNINTFLSSLKQRVVATGMHWTNPELKEINNQNVDVENIFATEKQKGTKYIFFVVRDNLNLHPLIKLNEQKFDILTQEVRATRVRTIVEKGQPQTVQNIVHKMNEKLGGANWEVAAYTGTNVPTNFLDARHNRMFIGFESSRSLGDNIVVVGYASNASKNPQSFIGNYKYVQQHKDIYGQVLKGAVEEMVLEYKANRNAPPAHIYLYFNGISEGQFTLVANDYSTKVKETCGKLNASYRPHITIMCTSKIHNERLFNERINGERAAQQNIAPGTVVDKGIVSPVLNEFYLNAHSAFQGSAKTPKFSHVFDTSKLSMNDHEGIAHQLCFLHNIVSSTTSLPAPILIADRCAKRGASNFQVSRSDTRSVLSGGSENIDLDNLNKELSYTEKELFKVRFNA</sequence>
<feature type="domain" description="PAZ" evidence="2">
    <location>
        <begin position="274"/>
        <end position="380"/>
    </location>
</feature>
<evidence type="ECO:0000259" key="2">
    <source>
        <dbReference type="PROSITE" id="PS50821"/>
    </source>
</evidence>
<dbReference type="SMART" id="SM00950">
    <property type="entry name" value="Piwi"/>
    <property type="match status" value="1"/>
</dbReference>
<protein>
    <recommendedName>
        <fullName evidence="6">Piwi domain-containing protein</fullName>
    </recommendedName>
</protein>
<dbReference type="Pfam" id="PF02171">
    <property type="entry name" value="Piwi"/>
    <property type="match status" value="1"/>
</dbReference>
<evidence type="ECO:0000256" key="1">
    <source>
        <dbReference type="RuleBase" id="RU361178"/>
    </source>
</evidence>